<comment type="subcellular location">
    <subcellularLocation>
        <location evidence="1 13">Cytoplasm</location>
    </subcellularLocation>
</comment>
<dbReference type="Gene3D" id="3.30.930.10">
    <property type="entry name" value="Bira Bifunctional Protein, Domain 2"/>
    <property type="match status" value="1"/>
</dbReference>
<dbReference type="PANTHER" id="PTHR11538:SF41">
    <property type="entry name" value="PHENYLALANINE--TRNA LIGASE, MITOCHONDRIAL"/>
    <property type="match status" value="1"/>
</dbReference>
<dbReference type="GO" id="GO:0006432">
    <property type="term" value="P:phenylalanyl-tRNA aminoacylation"/>
    <property type="evidence" value="ECO:0007669"/>
    <property type="project" value="UniProtKB-UniRule"/>
</dbReference>
<dbReference type="CDD" id="cd00496">
    <property type="entry name" value="PheRS_alpha_core"/>
    <property type="match status" value="1"/>
</dbReference>
<comment type="cofactor">
    <cofactor evidence="13">
        <name>Mg(2+)</name>
        <dbReference type="ChEBI" id="CHEBI:18420"/>
    </cofactor>
    <text evidence="13">Binds 2 magnesium ions per tetramer.</text>
</comment>
<evidence type="ECO:0000256" key="5">
    <source>
        <dbReference type="ARBA" id="ARBA00022598"/>
    </source>
</evidence>
<keyword evidence="4 13" id="KW-0963">Cytoplasm</keyword>
<evidence type="ECO:0000256" key="3">
    <source>
        <dbReference type="ARBA" id="ARBA00011209"/>
    </source>
</evidence>
<keyword evidence="8 13" id="KW-0067">ATP-binding</keyword>
<dbReference type="GO" id="GO:0000049">
    <property type="term" value="F:tRNA binding"/>
    <property type="evidence" value="ECO:0007669"/>
    <property type="project" value="InterPro"/>
</dbReference>
<comment type="caution">
    <text evidence="15">The sequence shown here is derived from an EMBL/GenBank/DDBJ whole genome shotgun (WGS) entry which is preliminary data.</text>
</comment>
<dbReference type="InterPro" id="IPR006195">
    <property type="entry name" value="aa-tRNA-synth_II"/>
</dbReference>
<evidence type="ECO:0000256" key="6">
    <source>
        <dbReference type="ARBA" id="ARBA00022723"/>
    </source>
</evidence>
<dbReference type="GO" id="GO:0005737">
    <property type="term" value="C:cytoplasm"/>
    <property type="evidence" value="ECO:0007669"/>
    <property type="project" value="UniProtKB-SubCell"/>
</dbReference>
<protein>
    <recommendedName>
        <fullName evidence="13">Phenylalanine--tRNA ligase alpha subunit</fullName>
        <ecNumber evidence="13">6.1.1.20</ecNumber>
    </recommendedName>
    <alternativeName>
        <fullName evidence="13">Phenylalanyl-tRNA synthetase alpha subunit</fullName>
        <shortName evidence="13">PheRS</shortName>
    </alternativeName>
</protein>
<dbReference type="SUPFAM" id="SSF55681">
    <property type="entry name" value="Class II aaRS and biotin synthetases"/>
    <property type="match status" value="1"/>
</dbReference>
<dbReference type="HAMAP" id="MF_00281">
    <property type="entry name" value="Phe_tRNA_synth_alpha1"/>
    <property type="match status" value="1"/>
</dbReference>
<keyword evidence="5 13" id="KW-0436">Ligase</keyword>
<dbReference type="Pfam" id="PF02912">
    <property type="entry name" value="Phe_tRNA-synt_N"/>
    <property type="match status" value="1"/>
</dbReference>
<keyword evidence="11 13" id="KW-0030">Aminoacyl-tRNA synthetase</keyword>
<dbReference type="InterPro" id="IPR004529">
    <property type="entry name" value="Phe-tRNA-synth_IIc_asu"/>
</dbReference>
<comment type="catalytic activity">
    <reaction evidence="12 13">
        <text>tRNA(Phe) + L-phenylalanine + ATP = L-phenylalanyl-tRNA(Phe) + AMP + diphosphate + H(+)</text>
        <dbReference type="Rhea" id="RHEA:19413"/>
        <dbReference type="Rhea" id="RHEA-COMP:9668"/>
        <dbReference type="Rhea" id="RHEA-COMP:9699"/>
        <dbReference type="ChEBI" id="CHEBI:15378"/>
        <dbReference type="ChEBI" id="CHEBI:30616"/>
        <dbReference type="ChEBI" id="CHEBI:33019"/>
        <dbReference type="ChEBI" id="CHEBI:58095"/>
        <dbReference type="ChEBI" id="CHEBI:78442"/>
        <dbReference type="ChEBI" id="CHEBI:78531"/>
        <dbReference type="ChEBI" id="CHEBI:456215"/>
        <dbReference type="EC" id="6.1.1.20"/>
    </reaction>
</comment>
<keyword evidence="9 13" id="KW-0460">Magnesium</keyword>
<evidence type="ECO:0000256" key="11">
    <source>
        <dbReference type="ARBA" id="ARBA00023146"/>
    </source>
</evidence>
<dbReference type="Proteomes" id="UP000178930">
    <property type="component" value="Unassembled WGS sequence"/>
</dbReference>
<dbReference type="PROSITE" id="PS50862">
    <property type="entry name" value="AA_TRNA_LIGASE_II"/>
    <property type="match status" value="1"/>
</dbReference>
<evidence type="ECO:0000256" key="4">
    <source>
        <dbReference type="ARBA" id="ARBA00022490"/>
    </source>
</evidence>
<dbReference type="SUPFAM" id="SSF46589">
    <property type="entry name" value="tRNA-binding arm"/>
    <property type="match status" value="1"/>
</dbReference>
<dbReference type="GO" id="GO:0005524">
    <property type="term" value="F:ATP binding"/>
    <property type="evidence" value="ECO:0007669"/>
    <property type="project" value="UniProtKB-UniRule"/>
</dbReference>
<dbReference type="Pfam" id="PF01409">
    <property type="entry name" value="tRNA-synt_2d"/>
    <property type="match status" value="1"/>
</dbReference>
<gene>
    <name evidence="13" type="primary">pheS</name>
    <name evidence="15" type="ORF">A2729_02785</name>
</gene>
<dbReference type="InterPro" id="IPR022911">
    <property type="entry name" value="Phe_tRNA_ligase_alpha1_bac"/>
</dbReference>
<evidence type="ECO:0000259" key="14">
    <source>
        <dbReference type="PROSITE" id="PS50862"/>
    </source>
</evidence>
<evidence type="ECO:0000256" key="7">
    <source>
        <dbReference type="ARBA" id="ARBA00022741"/>
    </source>
</evidence>
<evidence type="ECO:0000313" key="15">
    <source>
        <dbReference type="EMBL" id="OGY44787.1"/>
    </source>
</evidence>
<evidence type="ECO:0000256" key="12">
    <source>
        <dbReference type="ARBA" id="ARBA00049255"/>
    </source>
</evidence>
<dbReference type="InterPro" id="IPR002319">
    <property type="entry name" value="Phenylalanyl-tRNA_Synthase"/>
</dbReference>
<dbReference type="GO" id="GO:0004826">
    <property type="term" value="F:phenylalanine-tRNA ligase activity"/>
    <property type="evidence" value="ECO:0007669"/>
    <property type="project" value="UniProtKB-UniRule"/>
</dbReference>
<sequence length="343" mass="39622">MKEKIKQLKNDFFNEIEKISDLTALEKIEIKYLGRKAGELTKILRQLRDLPVTERQEIGVLANQLKKELAQKIREVFQLLKNQASQSAVFDVTVPGLKPTEGHKHLVTQAIEEIVEIFERIGFSRRRYPEVEWEWYAFESLNMPPNHPARDEWETFFIDLKPVGPKGQRILTPHTSSGQVREMEKGQLPIRMINISKCYRRQIDISHVPMFHQFEGLLIDQQVTIADLKGTLDYFVKQFFGSNRRARIRPSHFQFTEPSFEVDVSCGLCDGQGCKMCKAGWLELGGAGMIHPNVLKAGKVDPKKYSGFAFGWGVERCYLMKAGLSIPDIRMLYQNDLRFLNQF</sequence>
<evidence type="ECO:0000256" key="2">
    <source>
        <dbReference type="ARBA" id="ARBA00010207"/>
    </source>
</evidence>
<keyword evidence="10 13" id="KW-0648">Protein biosynthesis</keyword>
<name>A0A1G1XZP3_9BACT</name>
<dbReference type="PANTHER" id="PTHR11538">
    <property type="entry name" value="PHENYLALANYL-TRNA SYNTHETASE"/>
    <property type="match status" value="1"/>
</dbReference>
<reference evidence="15 16" key="1">
    <citation type="journal article" date="2016" name="Nat. Commun.">
        <title>Thousands of microbial genomes shed light on interconnected biogeochemical processes in an aquifer system.</title>
        <authorList>
            <person name="Anantharaman K."/>
            <person name="Brown C.T."/>
            <person name="Hug L.A."/>
            <person name="Sharon I."/>
            <person name="Castelle C.J."/>
            <person name="Probst A.J."/>
            <person name="Thomas B.C."/>
            <person name="Singh A."/>
            <person name="Wilkins M.J."/>
            <person name="Karaoz U."/>
            <person name="Brodie E.L."/>
            <person name="Williams K.H."/>
            <person name="Hubbard S.S."/>
            <person name="Banfield J.F."/>
        </authorList>
    </citation>
    <scope>NUCLEOTIDE SEQUENCE [LARGE SCALE GENOMIC DNA]</scope>
</reference>
<comment type="similarity">
    <text evidence="2 13">Belongs to the class-II aminoacyl-tRNA synthetase family. Phe-tRNA synthetase alpha subunit type 1 subfamily.</text>
</comment>
<organism evidence="15 16">
    <name type="scientific">Candidatus Buchananbacteria bacterium RIFCSPHIGHO2_01_FULL_39_14</name>
    <dbReference type="NCBI Taxonomy" id="1797532"/>
    <lineage>
        <taxon>Bacteria</taxon>
        <taxon>Candidatus Buchananiibacteriota</taxon>
    </lineage>
</organism>
<dbReference type="AlphaFoldDB" id="A0A1G1XZP3"/>
<evidence type="ECO:0000256" key="8">
    <source>
        <dbReference type="ARBA" id="ARBA00022840"/>
    </source>
</evidence>
<keyword evidence="6 13" id="KW-0479">Metal-binding</keyword>
<comment type="subunit">
    <text evidence="3 13">Tetramer of two alpha and two beta subunits.</text>
</comment>
<dbReference type="InterPro" id="IPR045864">
    <property type="entry name" value="aa-tRNA-synth_II/BPL/LPL"/>
</dbReference>
<evidence type="ECO:0000256" key="1">
    <source>
        <dbReference type="ARBA" id="ARBA00004496"/>
    </source>
</evidence>
<evidence type="ECO:0000256" key="10">
    <source>
        <dbReference type="ARBA" id="ARBA00022917"/>
    </source>
</evidence>
<proteinExistence type="inferred from homology"/>
<accession>A0A1G1XZP3</accession>
<dbReference type="GO" id="GO:0000287">
    <property type="term" value="F:magnesium ion binding"/>
    <property type="evidence" value="ECO:0007669"/>
    <property type="project" value="UniProtKB-UniRule"/>
</dbReference>
<dbReference type="InterPro" id="IPR004188">
    <property type="entry name" value="Phe-tRNA_ligase_II_N"/>
</dbReference>
<keyword evidence="7 13" id="KW-0547">Nucleotide-binding</keyword>
<dbReference type="EC" id="6.1.1.20" evidence="13"/>
<feature type="binding site" evidence="13">
    <location>
        <position position="257"/>
    </location>
    <ligand>
        <name>Mg(2+)</name>
        <dbReference type="ChEBI" id="CHEBI:18420"/>
        <note>shared with beta subunit</note>
    </ligand>
</feature>
<evidence type="ECO:0000256" key="13">
    <source>
        <dbReference type="HAMAP-Rule" id="MF_00281"/>
    </source>
</evidence>
<dbReference type="NCBIfam" id="TIGR00468">
    <property type="entry name" value="pheS"/>
    <property type="match status" value="1"/>
</dbReference>
<dbReference type="InterPro" id="IPR010978">
    <property type="entry name" value="tRNA-bd_arm"/>
</dbReference>
<feature type="domain" description="Aminoacyl-transfer RNA synthetases class-II family profile" evidence="14">
    <location>
        <begin position="114"/>
        <end position="316"/>
    </location>
</feature>
<evidence type="ECO:0000313" key="16">
    <source>
        <dbReference type="Proteomes" id="UP000178930"/>
    </source>
</evidence>
<evidence type="ECO:0000256" key="9">
    <source>
        <dbReference type="ARBA" id="ARBA00022842"/>
    </source>
</evidence>
<dbReference type="STRING" id="1797532.A2729_02785"/>
<dbReference type="EMBL" id="MHIB01000012">
    <property type="protein sequence ID" value="OGY44787.1"/>
    <property type="molecule type" value="Genomic_DNA"/>
</dbReference>